<dbReference type="eggNOG" id="ENOG5032WF9">
    <property type="taxonomic scope" value="Bacteria"/>
</dbReference>
<feature type="domain" description="BioF2-like acetyltransferase" evidence="1">
    <location>
        <begin position="121"/>
        <end position="210"/>
    </location>
</feature>
<dbReference type="EMBL" id="CP000142">
    <property type="protein sequence ID" value="ABA88780.1"/>
    <property type="molecule type" value="Genomic_DNA"/>
</dbReference>
<proteinExistence type="predicted"/>
<evidence type="ECO:0000259" key="1">
    <source>
        <dbReference type="Pfam" id="PF13480"/>
    </source>
</evidence>
<evidence type="ECO:0000313" key="2">
    <source>
        <dbReference type="EMBL" id="ABA88780.1"/>
    </source>
</evidence>
<accession>Q3A4C7</accession>
<dbReference type="AlphaFoldDB" id="Q3A4C7"/>
<reference evidence="2 3" key="2">
    <citation type="journal article" date="2012" name="BMC Genomics">
        <title>The genome of Pelobacter carbinolicus reveals surprising metabolic capabilities and physiological features.</title>
        <authorList>
            <person name="Aklujkar M."/>
            <person name="Haveman S.A."/>
            <person name="Didonato R.Jr."/>
            <person name="Chertkov O."/>
            <person name="Han C.S."/>
            <person name="Land M.L."/>
            <person name="Brown P."/>
            <person name="Lovley D.R."/>
        </authorList>
    </citation>
    <scope>NUCLEOTIDE SEQUENCE [LARGE SCALE GENOMIC DNA]</scope>
    <source>
        <strain evidence="3">DSM 2380 / NBRC 103641 / GraBd1</strain>
    </source>
</reference>
<name>Q3A4C7_SYNC1</name>
<organism evidence="2 3">
    <name type="scientific">Syntrophotalea carbinolica (strain DSM 2380 / NBRC 103641 / GraBd1)</name>
    <name type="common">Pelobacter carbinolicus</name>
    <dbReference type="NCBI Taxonomy" id="338963"/>
    <lineage>
        <taxon>Bacteria</taxon>
        <taxon>Pseudomonadati</taxon>
        <taxon>Thermodesulfobacteriota</taxon>
        <taxon>Desulfuromonadia</taxon>
        <taxon>Desulfuromonadales</taxon>
        <taxon>Syntrophotaleaceae</taxon>
        <taxon>Syntrophotalea</taxon>
    </lineage>
</organism>
<dbReference type="OrthoDB" id="5494239at2"/>
<dbReference type="HOGENOM" id="CLU_927270_0_0_7"/>
<gene>
    <name evidence="2" type="ordered locus">Pcar_1535</name>
</gene>
<dbReference type="Pfam" id="PF13480">
    <property type="entry name" value="Acetyltransf_6"/>
    <property type="match status" value="1"/>
</dbReference>
<dbReference type="STRING" id="338963.Pcar_1535"/>
<dbReference type="Gene3D" id="3.40.630.30">
    <property type="match status" value="1"/>
</dbReference>
<keyword evidence="3" id="KW-1185">Reference proteome</keyword>
<dbReference type="KEGG" id="pca:Pcar_1535"/>
<dbReference type="InterPro" id="IPR038740">
    <property type="entry name" value="BioF2-like_GNAT_dom"/>
</dbReference>
<dbReference type="Proteomes" id="UP000002534">
    <property type="component" value="Chromosome"/>
</dbReference>
<dbReference type="RefSeq" id="WP_011341263.1">
    <property type="nucleotide sequence ID" value="NC_007498.2"/>
</dbReference>
<dbReference type="InterPro" id="IPR016181">
    <property type="entry name" value="Acyl_CoA_acyltransferase"/>
</dbReference>
<sequence length="295" mass="34710">MEEHSVFYEFYKNAGFKVYSSSSGEWCELQPKMLMSIPYHCLINPKQEEMDHLLNISGAWGLRFPTELENYGFFSKLEVCDHAGYDLKYLKKKFRNRVSKGMKNCEIRSVSIEELRNQGYKLNLLTLRRQNRNDPRANLEYWHKICASLEKGNGVNILGAYYQEQLAAYVVILETPTMTEMIIQNSDSRLLNYCPNNLLTYHVTRHYLTEKSNPVPICYGLGSLEETPELDRYKIGMGYVMQPIKQRLYFRKKIRAFLRPSLIYPGEFINKHIVKGRSYKLDKSCAMLKRYLEQQ</sequence>
<reference evidence="3" key="1">
    <citation type="submission" date="2005-10" db="EMBL/GenBank/DDBJ databases">
        <title>Complete sequence of Pelobacter carbinolicus DSM 2380.</title>
        <authorList>
            <person name="Copeland A."/>
            <person name="Lucas S."/>
            <person name="Lapidus A."/>
            <person name="Barry K."/>
            <person name="Detter J.C."/>
            <person name="Glavina T."/>
            <person name="Hammon N."/>
            <person name="Israni S."/>
            <person name="Pitluck S."/>
            <person name="Chertkov O."/>
            <person name="Schmutz J."/>
            <person name="Larimer F."/>
            <person name="Land M."/>
            <person name="Kyrpides N."/>
            <person name="Ivanova N."/>
            <person name="Richardson P."/>
        </authorList>
    </citation>
    <scope>NUCLEOTIDE SEQUENCE [LARGE SCALE GENOMIC DNA]</scope>
    <source>
        <strain evidence="3">DSM 2380 / NBRC 103641 / GraBd1</strain>
    </source>
</reference>
<evidence type="ECO:0000313" key="3">
    <source>
        <dbReference type="Proteomes" id="UP000002534"/>
    </source>
</evidence>
<dbReference type="SUPFAM" id="SSF55729">
    <property type="entry name" value="Acyl-CoA N-acyltransferases (Nat)"/>
    <property type="match status" value="1"/>
</dbReference>
<protein>
    <recommendedName>
        <fullName evidence="1">BioF2-like acetyltransferase domain-containing protein</fullName>
    </recommendedName>
</protein>